<keyword evidence="5" id="KW-1185">Reference proteome</keyword>
<reference evidence="4 5" key="1">
    <citation type="journal article" date="2007" name="Int. J. Syst. Evol. Microbiol.">
        <title>Oceanobacillus profundus sp. nov., isolated from a deep-sea sediment core.</title>
        <authorList>
            <person name="Kim Y.G."/>
            <person name="Choi D.H."/>
            <person name="Hyun S."/>
            <person name="Cho B.C."/>
        </authorList>
    </citation>
    <scope>NUCLEOTIDE SEQUENCE [LARGE SCALE GENOMIC DNA]</scope>
    <source>
        <strain evidence="4 5">DSM 18246</strain>
    </source>
</reference>
<dbReference type="GO" id="GO:0000049">
    <property type="term" value="F:tRNA binding"/>
    <property type="evidence" value="ECO:0007669"/>
    <property type="project" value="UniProtKB-KW"/>
</dbReference>
<dbReference type="SUPFAM" id="SSF52374">
    <property type="entry name" value="Nucleotidylyl transferase"/>
    <property type="match status" value="1"/>
</dbReference>
<feature type="binding site" evidence="3">
    <location>
        <begin position="7"/>
        <end position="20"/>
    </location>
    <ligand>
        <name>ATP</name>
        <dbReference type="ChEBI" id="CHEBI:30616"/>
    </ligand>
</feature>
<proteinExistence type="inferred from homology"/>
<dbReference type="GO" id="GO:0005524">
    <property type="term" value="F:ATP binding"/>
    <property type="evidence" value="ECO:0007669"/>
    <property type="project" value="UniProtKB-KW"/>
</dbReference>
<keyword evidence="1 3" id="KW-0436">Ligase</keyword>
<dbReference type="PANTHER" id="PTHR37825">
    <property type="entry name" value="TRNA(MET) CYTIDINE ACETATE LIGASE"/>
    <property type="match status" value="1"/>
</dbReference>
<dbReference type="EC" id="6.3.4.-" evidence="3"/>
<keyword evidence="3" id="KW-0694">RNA-binding</keyword>
<evidence type="ECO:0000256" key="1">
    <source>
        <dbReference type="ARBA" id="ARBA00022598"/>
    </source>
</evidence>
<protein>
    <recommendedName>
        <fullName evidence="3">tRNA(Met) cytidine acetate ligase</fullName>
        <ecNumber evidence="3">6.3.4.-</ecNumber>
    </recommendedName>
</protein>
<dbReference type="GO" id="GO:0016879">
    <property type="term" value="F:ligase activity, forming carbon-nitrogen bonds"/>
    <property type="evidence" value="ECO:0007669"/>
    <property type="project" value="UniProtKB-UniRule"/>
</dbReference>
<feature type="binding site" evidence="3">
    <location>
        <position position="101"/>
    </location>
    <ligand>
        <name>ATP</name>
        <dbReference type="ChEBI" id="CHEBI:30616"/>
    </ligand>
</feature>
<dbReference type="RefSeq" id="WP_095308483.1">
    <property type="nucleotide sequence ID" value="NZ_JAMAWL010000001.1"/>
</dbReference>
<comment type="caution">
    <text evidence="4">The sequence shown here is derived from an EMBL/GenBank/DDBJ whole genome shotgun (WGS) entry which is preliminary data.</text>
</comment>
<dbReference type="InterPro" id="IPR014729">
    <property type="entry name" value="Rossmann-like_a/b/a_fold"/>
</dbReference>
<keyword evidence="4" id="KW-0808">Transferase</keyword>
<dbReference type="PANTHER" id="PTHR37825:SF1">
    <property type="entry name" value="TRNA(MET) CYTIDINE ACETATE LIGASE"/>
    <property type="match status" value="1"/>
</dbReference>
<dbReference type="GO" id="GO:0006400">
    <property type="term" value="P:tRNA modification"/>
    <property type="evidence" value="ECO:0007669"/>
    <property type="project" value="UniProtKB-UniRule"/>
</dbReference>
<dbReference type="EMBL" id="QWEH01000003">
    <property type="protein sequence ID" value="RHW33757.1"/>
    <property type="molecule type" value="Genomic_DNA"/>
</dbReference>
<dbReference type="InterPro" id="IPR008513">
    <property type="entry name" value="tRNA(Met)_cyd_acetate_ligase"/>
</dbReference>
<accession>A0A417YKC1</accession>
<dbReference type="GO" id="GO:0016740">
    <property type="term" value="F:transferase activity"/>
    <property type="evidence" value="ECO:0007669"/>
    <property type="project" value="UniProtKB-KW"/>
</dbReference>
<evidence type="ECO:0000256" key="3">
    <source>
        <dbReference type="HAMAP-Rule" id="MF_01539"/>
    </source>
</evidence>
<dbReference type="Pfam" id="PF05636">
    <property type="entry name" value="HIGH_NTase1"/>
    <property type="match status" value="1"/>
</dbReference>
<dbReference type="Proteomes" id="UP000285456">
    <property type="component" value="Unassembled WGS sequence"/>
</dbReference>
<organism evidence="4 5">
    <name type="scientific">Oceanobacillus profundus</name>
    <dbReference type="NCBI Taxonomy" id="372463"/>
    <lineage>
        <taxon>Bacteria</taxon>
        <taxon>Bacillati</taxon>
        <taxon>Bacillota</taxon>
        <taxon>Bacilli</taxon>
        <taxon>Bacillales</taxon>
        <taxon>Bacillaceae</taxon>
        <taxon>Oceanobacillus</taxon>
    </lineage>
</organism>
<feature type="binding site" evidence="3">
    <location>
        <position position="187"/>
    </location>
    <ligand>
        <name>ATP</name>
        <dbReference type="ChEBI" id="CHEBI:30616"/>
    </ligand>
</feature>
<dbReference type="OrthoDB" id="9769796at2"/>
<dbReference type="HAMAP" id="MF_01539">
    <property type="entry name" value="TmcAL"/>
    <property type="match status" value="1"/>
</dbReference>
<gene>
    <name evidence="3" type="primary">tmcAL</name>
    <name evidence="4" type="ORF">D1B32_06850</name>
</gene>
<dbReference type="AlphaFoldDB" id="A0A417YKC1"/>
<dbReference type="NCBIfam" id="NF010191">
    <property type="entry name" value="PRK13670.1"/>
    <property type="match status" value="1"/>
</dbReference>
<keyword evidence="3" id="KW-0963">Cytoplasm</keyword>
<dbReference type="GO" id="GO:0005737">
    <property type="term" value="C:cytoplasm"/>
    <property type="evidence" value="ECO:0007669"/>
    <property type="project" value="UniProtKB-SubCell"/>
</dbReference>
<name>A0A417YKC1_9BACI</name>
<keyword evidence="3" id="KW-0820">tRNA-binding</keyword>
<keyword evidence="2 3" id="KW-0819">tRNA processing</keyword>
<evidence type="ECO:0000313" key="4">
    <source>
        <dbReference type="EMBL" id="RHW33757.1"/>
    </source>
</evidence>
<comment type="function">
    <text evidence="3">Catalyzes the formation of N(4)-acetylcytidine (ac(4)C) at the wobble position of elongator tRNA(Met), using acetate and ATP as substrates. First activates an acetate ion to form acetyladenylate (Ac-AMP) and then transfers the acetyl group to tRNA to form ac(4)C34.</text>
</comment>
<sequence>MNACGLIVEYNPFHNGHVYHLEEAKKTTAADCVVAVMSGSFLQRGEPAIIDKFHRTKAALNTGIDVVLELPYVYAVQHSDIFAAGAVKTLYEFGVNSVCFGSESGSINSFLSSYHTFKAKSSIFNHTLKYYLDAGNSFPEASTYAYKEIGLTDSSMDLSKPNNILGYSYVKAIMENKLPIEPLTIKRKANAFHDENITGTIASATSIRKELMKQHTLTSKITDSLPGETVNQLQQYVLTASHWHDWEKYFPLLHYRVMTMSKEELATIQGVDEGIENRIKATAKIASSFQNWVEAIKTKRYTWTRIQRMFVHILTNTKKTEIEMISQDSSVPYVRVIGLTNNGRNYLNQQKKQMNVPIVSSIGRNQHNILSIEEKVSNTYYSILPPKSRQKLFKQELQAPIIL</sequence>
<evidence type="ECO:0000256" key="2">
    <source>
        <dbReference type="ARBA" id="ARBA00022694"/>
    </source>
</evidence>
<comment type="caution">
    <text evidence="3">Lacks conserved residue(s) required for the propagation of feature annotation.</text>
</comment>
<comment type="similarity">
    <text evidence="3">Belongs to the TmcAL family.</text>
</comment>
<keyword evidence="3" id="KW-0547">Nucleotide-binding</keyword>
<evidence type="ECO:0000313" key="5">
    <source>
        <dbReference type="Proteomes" id="UP000285456"/>
    </source>
</evidence>
<keyword evidence="3" id="KW-0067">ATP-binding</keyword>
<comment type="catalytic activity">
    <reaction evidence="3">
        <text>cytidine(34) in elongator tRNA(Met) + acetate + ATP = N(4)-acetylcytidine(34) in elongator tRNA(Met) + AMP + diphosphate</text>
        <dbReference type="Rhea" id="RHEA:58144"/>
        <dbReference type="Rhea" id="RHEA-COMP:10693"/>
        <dbReference type="Rhea" id="RHEA-COMP:10694"/>
        <dbReference type="ChEBI" id="CHEBI:30089"/>
        <dbReference type="ChEBI" id="CHEBI:30616"/>
        <dbReference type="ChEBI" id="CHEBI:33019"/>
        <dbReference type="ChEBI" id="CHEBI:74900"/>
        <dbReference type="ChEBI" id="CHEBI:82748"/>
        <dbReference type="ChEBI" id="CHEBI:456215"/>
    </reaction>
</comment>
<feature type="binding site" evidence="3">
    <location>
        <position position="162"/>
    </location>
    <ligand>
        <name>ATP</name>
        <dbReference type="ChEBI" id="CHEBI:30616"/>
    </ligand>
</feature>
<dbReference type="Gene3D" id="3.40.50.620">
    <property type="entry name" value="HUPs"/>
    <property type="match status" value="1"/>
</dbReference>
<comment type="subcellular location">
    <subcellularLocation>
        <location evidence="3">Cytoplasm</location>
    </subcellularLocation>
</comment>
<dbReference type="NCBIfam" id="NF010192">
    <property type="entry name" value="PRK13671.1"/>
    <property type="match status" value="1"/>
</dbReference>